<dbReference type="EMBL" id="HE806319">
    <property type="protein sequence ID" value="CCH60781.1"/>
    <property type="molecule type" value="Genomic_DNA"/>
</dbReference>
<dbReference type="GO" id="GO:0005524">
    <property type="term" value="F:ATP binding"/>
    <property type="evidence" value="ECO:0007669"/>
    <property type="project" value="UniProtKB-KW"/>
</dbReference>
<dbReference type="eggNOG" id="KOG0333">
    <property type="taxonomic scope" value="Eukaryota"/>
</dbReference>
<dbReference type="EC" id="3.6.4.13" evidence="1"/>
<evidence type="ECO:0000256" key="1">
    <source>
        <dbReference type="ARBA" id="ARBA00012552"/>
    </source>
</evidence>
<dbReference type="SMART" id="SM00487">
    <property type="entry name" value="DEXDc"/>
    <property type="match status" value="1"/>
</dbReference>
<dbReference type="SUPFAM" id="SSF52540">
    <property type="entry name" value="P-loop containing nucleoside triphosphate hydrolases"/>
    <property type="match status" value="1"/>
</dbReference>
<accession>I2H329</accession>
<dbReference type="GO" id="GO:0016787">
    <property type="term" value="F:hydrolase activity"/>
    <property type="evidence" value="ECO:0007669"/>
    <property type="project" value="UniProtKB-KW"/>
</dbReference>
<dbReference type="GO" id="GO:0000395">
    <property type="term" value="P:mRNA 5'-splice site recognition"/>
    <property type="evidence" value="ECO:0007669"/>
    <property type="project" value="EnsemblFungi"/>
</dbReference>
<dbReference type="HOGENOM" id="CLU_003041_11_4_1"/>
<dbReference type="Proteomes" id="UP000002866">
    <property type="component" value="Chromosome 4"/>
</dbReference>
<dbReference type="KEGG" id="tbl:TBLA_0D02800"/>
<dbReference type="SMART" id="SM00490">
    <property type="entry name" value="HELICc"/>
    <property type="match status" value="1"/>
</dbReference>
<dbReference type="Pfam" id="PF00271">
    <property type="entry name" value="Helicase_C"/>
    <property type="match status" value="1"/>
</dbReference>
<evidence type="ECO:0000256" key="3">
    <source>
        <dbReference type="ARBA" id="ARBA00022801"/>
    </source>
</evidence>
<sequence>MARPIDINKLLATKSKKENITGNEVIRKPISSRNSTIISTSSNQASYPGDYENLQFKPKKRIAIDSGEMPYQNKDSNVSNHIPKKRKFQFEWEEEEDSSINYKPIVSVEYNRLFKNINSSELDTLERAYIGKHWSEKSWEEMTDRDWRIFREDFNISTKGSNAEQPLRYWNEKGLMPDIVLDIIKKELKFEEPSAIQRVAIPNISSKKTPKRDFLGIASTGSGKTLAFVLPIICSLIKSSPRIPLLKIKNGPKALILAPTRELAQQCQQEASNILKYIFERDPSLNFNSVSVIGGHSIQEQLQDLRNGADILIATPGRLIDVLESHMTVFSDLDFLVLDEADRMVDLGFEDQLLTILTHIQKASTILNIQTIMFTATMSPKIEKIANRYLKKPVYATIGNATSTEPQIEQIVDYAANEDVKFKKLLEYVSNFPSPIIIFINYKRTADWLVDKFYQETTFRVTTIHGSKSQEQREQALNNLRSGKAHILIATNVAARGIDIPNVSLVVNYQMPLKFEDYIHRIGRTGRASQKGTAVTLLGNEEDSQIIEELYRYMKEHDVTKSNNFPNSILKLYDLVNHTDMRDNIIY</sequence>
<keyword evidence="10" id="KW-1185">Reference proteome</keyword>
<evidence type="ECO:0000259" key="7">
    <source>
        <dbReference type="PROSITE" id="PS51192"/>
    </source>
</evidence>
<evidence type="ECO:0000313" key="10">
    <source>
        <dbReference type="Proteomes" id="UP000002866"/>
    </source>
</evidence>
<dbReference type="GO" id="GO:0000384">
    <property type="term" value="F:first spliceosomal transesterification activity"/>
    <property type="evidence" value="ECO:0007669"/>
    <property type="project" value="EnsemblFungi"/>
</dbReference>
<evidence type="ECO:0000256" key="6">
    <source>
        <dbReference type="RuleBase" id="RU000492"/>
    </source>
</evidence>
<dbReference type="PROSITE" id="PS51192">
    <property type="entry name" value="HELICASE_ATP_BIND_1"/>
    <property type="match status" value="1"/>
</dbReference>
<keyword evidence="2 6" id="KW-0547">Nucleotide-binding</keyword>
<dbReference type="Pfam" id="PF00270">
    <property type="entry name" value="DEAD"/>
    <property type="match status" value="1"/>
</dbReference>
<dbReference type="GO" id="GO:0005682">
    <property type="term" value="C:U5 snRNP"/>
    <property type="evidence" value="ECO:0007669"/>
    <property type="project" value="EnsemblFungi"/>
</dbReference>
<dbReference type="InterPro" id="IPR001650">
    <property type="entry name" value="Helicase_C-like"/>
</dbReference>
<feature type="domain" description="Helicase ATP-binding" evidence="7">
    <location>
        <begin position="205"/>
        <end position="396"/>
    </location>
</feature>
<dbReference type="CDD" id="cd18787">
    <property type="entry name" value="SF2_C_DEAD"/>
    <property type="match status" value="1"/>
</dbReference>
<evidence type="ECO:0000256" key="4">
    <source>
        <dbReference type="ARBA" id="ARBA00022806"/>
    </source>
</evidence>
<gene>
    <name evidence="9" type="primary">TBLA0D02800</name>
    <name evidence="9" type="ORF">TBLA_0D02800</name>
</gene>
<dbReference type="OrthoDB" id="196131at2759"/>
<organism evidence="9 10">
    <name type="scientific">Henningerozyma blattae (strain ATCC 34711 / CBS 6284 / DSM 70876 / NBRC 10599 / NRRL Y-10934 / UCD 77-7)</name>
    <name type="common">Yeast</name>
    <name type="synonym">Tetrapisispora blattae</name>
    <dbReference type="NCBI Taxonomy" id="1071380"/>
    <lineage>
        <taxon>Eukaryota</taxon>
        <taxon>Fungi</taxon>
        <taxon>Dikarya</taxon>
        <taxon>Ascomycota</taxon>
        <taxon>Saccharomycotina</taxon>
        <taxon>Saccharomycetes</taxon>
        <taxon>Saccharomycetales</taxon>
        <taxon>Saccharomycetaceae</taxon>
        <taxon>Henningerozyma</taxon>
    </lineage>
</organism>
<keyword evidence="5 6" id="KW-0067">ATP-binding</keyword>
<dbReference type="AlphaFoldDB" id="I2H329"/>
<keyword evidence="3 6" id="KW-0378">Hydrolase</keyword>
<dbReference type="InterPro" id="IPR000629">
    <property type="entry name" value="RNA-helicase_DEAD-box_CS"/>
</dbReference>
<dbReference type="GO" id="GO:0003723">
    <property type="term" value="F:RNA binding"/>
    <property type="evidence" value="ECO:0007669"/>
    <property type="project" value="EnsemblFungi"/>
</dbReference>
<dbReference type="OMA" id="IFINYKR"/>
<dbReference type="PANTHER" id="PTHR47958">
    <property type="entry name" value="ATP-DEPENDENT RNA HELICASE DBP3"/>
    <property type="match status" value="1"/>
</dbReference>
<protein>
    <recommendedName>
        <fullName evidence="1">RNA helicase</fullName>
        <ecNumber evidence="1">3.6.4.13</ecNumber>
    </recommendedName>
</protein>
<name>I2H329_HENB6</name>
<evidence type="ECO:0000259" key="8">
    <source>
        <dbReference type="PROSITE" id="PS51194"/>
    </source>
</evidence>
<feature type="domain" description="Helicase C-terminal" evidence="8">
    <location>
        <begin position="421"/>
        <end position="573"/>
    </location>
</feature>
<proteinExistence type="inferred from homology"/>
<evidence type="ECO:0000256" key="5">
    <source>
        <dbReference type="ARBA" id="ARBA00022840"/>
    </source>
</evidence>
<dbReference type="GeneID" id="14495817"/>
<dbReference type="InParanoid" id="I2H329"/>
<dbReference type="STRING" id="1071380.I2H329"/>
<dbReference type="GO" id="GO:0003724">
    <property type="term" value="F:RNA helicase activity"/>
    <property type="evidence" value="ECO:0007669"/>
    <property type="project" value="UniProtKB-EC"/>
</dbReference>
<dbReference type="FunCoup" id="I2H329">
    <property type="interactions" value="996"/>
</dbReference>
<evidence type="ECO:0000256" key="2">
    <source>
        <dbReference type="ARBA" id="ARBA00022741"/>
    </source>
</evidence>
<reference evidence="9 10" key="1">
    <citation type="journal article" date="2011" name="Proc. Natl. Acad. Sci. U.S.A.">
        <title>Evolutionary erosion of yeast sex chromosomes by mating-type switching accidents.</title>
        <authorList>
            <person name="Gordon J.L."/>
            <person name="Armisen D."/>
            <person name="Proux-Wera E."/>
            <person name="Oheigeartaigh S.S."/>
            <person name="Byrne K.P."/>
            <person name="Wolfe K.H."/>
        </authorList>
    </citation>
    <scope>NUCLEOTIDE SEQUENCE [LARGE SCALE GENOMIC DNA]</scope>
    <source>
        <strain evidence="10">ATCC 34711 / CBS 6284 / DSM 70876 / NBRC 10599 / NRRL Y-10934 / UCD 77-7</strain>
    </source>
</reference>
<dbReference type="InterPro" id="IPR027417">
    <property type="entry name" value="P-loop_NTPase"/>
</dbReference>
<dbReference type="Gene3D" id="3.40.50.300">
    <property type="entry name" value="P-loop containing nucleotide triphosphate hydrolases"/>
    <property type="match status" value="2"/>
</dbReference>
<dbReference type="InterPro" id="IPR014001">
    <property type="entry name" value="Helicase_ATP-bd"/>
</dbReference>
<dbReference type="PROSITE" id="PS51194">
    <property type="entry name" value="HELICASE_CTER"/>
    <property type="match status" value="1"/>
</dbReference>
<dbReference type="InterPro" id="IPR011545">
    <property type="entry name" value="DEAD/DEAH_box_helicase_dom"/>
</dbReference>
<dbReference type="RefSeq" id="XP_004180300.1">
    <property type="nucleotide sequence ID" value="XM_004180252.1"/>
</dbReference>
<comment type="similarity">
    <text evidence="6">Belongs to the DEAD box helicase family.</text>
</comment>
<evidence type="ECO:0000313" key="9">
    <source>
        <dbReference type="EMBL" id="CCH60781.1"/>
    </source>
</evidence>
<dbReference type="PROSITE" id="PS00039">
    <property type="entry name" value="DEAD_ATP_HELICASE"/>
    <property type="match status" value="1"/>
</dbReference>
<keyword evidence="4 6" id="KW-0347">Helicase</keyword>